<feature type="transmembrane region" description="Helical" evidence="1">
    <location>
        <begin position="319"/>
        <end position="340"/>
    </location>
</feature>
<feature type="transmembrane region" description="Helical" evidence="1">
    <location>
        <begin position="183"/>
        <end position="201"/>
    </location>
</feature>
<feature type="transmembrane region" description="Helical" evidence="1">
    <location>
        <begin position="407"/>
        <end position="429"/>
    </location>
</feature>
<gene>
    <name evidence="2" type="ORF">B0F87_11183</name>
</gene>
<dbReference type="EMBL" id="PTIZ01000011">
    <property type="protein sequence ID" value="PPK74152.1"/>
    <property type="molecule type" value="Genomic_DNA"/>
</dbReference>
<keyword evidence="2" id="KW-0808">Transferase</keyword>
<accession>A0A2S6H9H9</accession>
<feature type="transmembrane region" description="Helical" evidence="1">
    <location>
        <begin position="775"/>
        <end position="797"/>
    </location>
</feature>
<evidence type="ECO:0000256" key="1">
    <source>
        <dbReference type="SAM" id="Phobius"/>
    </source>
</evidence>
<evidence type="ECO:0000313" key="3">
    <source>
        <dbReference type="Proteomes" id="UP000240010"/>
    </source>
</evidence>
<feature type="transmembrane region" description="Helical" evidence="1">
    <location>
        <begin position="207"/>
        <end position="232"/>
    </location>
</feature>
<feature type="transmembrane region" description="Helical" evidence="1">
    <location>
        <begin position="27"/>
        <end position="49"/>
    </location>
</feature>
<keyword evidence="1" id="KW-0812">Transmembrane</keyword>
<dbReference type="GO" id="GO:0016740">
    <property type="term" value="F:transferase activity"/>
    <property type="evidence" value="ECO:0007669"/>
    <property type="project" value="UniProtKB-KW"/>
</dbReference>
<protein>
    <submittedName>
        <fullName evidence="2">4-amino-4-deoxy-L-arabinose transferase-like glycosyltransferase</fullName>
    </submittedName>
</protein>
<evidence type="ECO:0000313" key="2">
    <source>
        <dbReference type="EMBL" id="PPK74152.1"/>
    </source>
</evidence>
<keyword evidence="1" id="KW-0472">Membrane</keyword>
<feature type="transmembrane region" description="Helical" evidence="1">
    <location>
        <begin position="153"/>
        <end position="171"/>
    </location>
</feature>
<feature type="transmembrane region" description="Helical" evidence="1">
    <location>
        <begin position="381"/>
        <end position="400"/>
    </location>
</feature>
<feature type="transmembrane region" description="Helical" evidence="1">
    <location>
        <begin position="123"/>
        <end position="141"/>
    </location>
</feature>
<sequence>MLKKLKYPAQSTAYLKLQLWFKKNQQWLLICLPLLCIIGIAFSVTAQFLKLNVLPVTPADDLARHVAMVENFFIALKSGQFIPIIQKPPFADVPDMPVFQYYGFMTGLIALPGMLLSLSSLKALMIGVFVFRIAGAAGVYWTGKLLGGNRKVAILAALVYYMTPYVISNLYGRVAVPESLAHCELPFIVLGLLLGLRGYLAAGAATIAITVLLLSLTHPIFLLFGCIALILMMSVSLSRRVFVTGSVGLMAGILLSTFRWYPIYLTKDLLSRFESYISPEANKSLTSWQGLIEFPKSLAALTHSGRSSFAPVPPSDIDYLFLTPGWFTLPAILGLILLLANRSKITEKFIILIPNIIFLLLAFSVGDIYRFLPHIIWTVQFPYRLLSFVGLFTAFALPILLPRLKTFGFVAMVLIAVIQSAALIVHPTYREPLKVSPDTIARAYANYDYAISDKYAVNEGDNWMFDYAKRFYPNSPGQSLSLSPAIEPNNLIPKLLSPATQQYIHLQGVAISSNAVIDAWLEDPYNPLVKSKVQQISPGSFSVMFALPVPNSVYRLVTHPKLIVSNTDRGTVIQLRLAEGIPFHYLKHPYNDQIPAELRLAGKSAFNDQAIELWFAKPSDPLVPVTGKVRIPPGEFNVSLPYPSTSDDYILVPSRTRIPADEDTSSSEQRRLSLDLKYADVVPRNMPAQPRITYEWIDTKEVGGYSRLYSIRRAAWWTPDGRTNQPGTVELPIAYNPFYIFTQNDHLLISKPDEKARTNVITNDLVHDIVASYRLPLICYVAPIMGLVILVGFAGLLRGKTNEIPTD</sequence>
<reference evidence="2 3" key="1">
    <citation type="submission" date="2018-02" db="EMBL/GenBank/DDBJ databases">
        <title>Subsurface microbial communities from deep shales in Ohio and West Virginia, USA.</title>
        <authorList>
            <person name="Wrighton K."/>
        </authorList>
    </citation>
    <scope>NUCLEOTIDE SEQUENCE [LARGE SCALE GENOMIC DNA]</scope>
    <source>
        <strain evidence="2 3">OWC-DMM</strain>
    </source>
</reference>
<dbReference type="Proteomes" id="UP000240010">
    <property type="component" value="Unassembled WGS sequence"/>
</dbReference>
<name>A0A2S6H9H9_9GAMM</name>
<keyword evidence="1" id="KW-1133">Transmembrane helix</keyword>
<feature type="transmembrane region" description="Helical" evidence="1">
    <location>
        <begin position="241"/>
        <end position="261"/>
    </location>
</feature>
<proteinExistence type="predicted"/>
<comment type="caution">
    <text evidence="2">The sequence shown here is derived from an EMBL/GenBank/DDBJ whole genome shotgun (WGS) entry which is preliminary data.</text>
</comment>
<organism evidence="2 3">
    <name type="scientific">Methylobacter tundripaludum</name>
    <dbReference type="NCBI Taxonomy" id="173365"/>
    <lineage>
        <taxon>Bacteria</taxon>
        <taxon>Pseudomonadati</taxon>
        <taxon>Pseudomonadota</taxon>
        <taxon>Gammaproteobacteria</taxon>
        <taxon>Methylococcales</taxon>
        <taxon>Methylococcaceae</taxon>
        <taxon>Methylobacter</taxon>
    </lineage>
</organism>
<feature type="transmembrane region" description="Helical" evidence="1">
    <location>
        <begin position="349"/>
        <end position="369"/>
    </location>
</feature>
<feature type="transmembrane region" description="Helical" evidence="1">
    <location>
        <begin position="98"/>
        <end position="116"/>
    </location>
</feature>
<dbReference type="AlphaFoldDB" id="A0A2S6H9H9"/>